<gene>
    <name evidence="10 13" type="primary">ppc</name>
    <name evidence="13" type="ORF">HHL11_24475</name>
</gene>
<comment type="similarity">
    <text evidence="3 10">Belongs to the PEPCase type 1 family.</text>
</comment>
<evidence type="ECO:0000256" key="10">
    <source>
        <dbReference type="HAMAP-Rule" id="MF_00595"/>
    </source>
</evidence>
<comment type="cofactor">
    <cofactor evidence="1 10">
        <name>Mg(2+)</name>
        <dbReference type="ChEBI" id="CHEBI:18420"/>
    </cofactor>
</comment>
<evidence type="ECO:0000256" key="11">
    <source>
        <dbReference type="PROSITE-ProRule" id="PRU10111"/>
    </source>
</evidence>
<proteinExistence type="inferred from homology"/>
<dbReference type="EMBL" id="JABBFX010000002">
    <property type="protein sequence ID" value="NML46924.1"/>
    <property type="molecule type" value="Genomic_DNA"/>
</dbReference>
<comment type="catalytic activity">
    <reaction evidence="9 10">
        <text>oxaloacetate + phosphate = phosphoenolpyruvate + hydrogencarbonate</text>
        <dbReference type="Rhea" id="RHEA:28370"/>
        <dbReference type="ChEBI" id="CHEBI:16452"/>
        <dbReference type="ChEBI" id="CHEBI:17544"/>
        <dbReference type="ChEBI" id="CHEBI:43474"/>
        <dbReference type="ChEBI" id="CHEBI:58702"/>
        <dbReference type="EC" id="4.1.1.31"/>
    </reaction>
</comment>
<keyword evidence="13" id="KW-0670">Pyruvate</keyword>
<evidence type="ECO:0000256" key="3">
    <source>
        <dbReference type="ARBA" id="ARBA00008346"/>
    </source>
</evidence>
<evidence type="ECO:0000256" key="1">
    <source>
        <dbReference type="ARBA" id="ARBA00001946"/>
    </source>
</evidence>
<evidence type="ECO:0000256" key="5">
    <source>
        <dbReference type="ARBA" id="ARBA00022419"/>
    </source>
</evidence>
<protein>
    <recommendedName>
        <fullName evidence="5 10">Phosphoenolpyruvate carboxylase</fullName>
        <shortName evidence="10">PEPC</shortName>
        <shortName evidence="10">PEPCase</shortName>
        <ecNumber evidence="4 10">4.1.1.31</ecNumber>
    </recommendedName>
</protein>
<comment type="function">
    <text evidence="2 10">Forms oxaloacetate, a four-carbon dicarboxylic acid source for the tricarboxylic acid cycle.</text>
</comment>
<dbReference type="SUPFAM" id="SSF51621">
    <property type="entry name" value="Phosphoenolpyruvate/pyruvate domain"/>
    <property type="match status" value="1"/>
</dbReference>
<dbReference type="GO" id="GO:0008964">
    <property type="term" value="F:phosphoenolpyruvate carboxylase activity"/>
    <property type="evidence" value="ECO:0007669"/>
    <property type="project" value="UniProtKB-UniRule"/>
</dbReference>
<dbReference type="NCBIfam" id="NF000584">
    <property type="entry name" value="PRK00009.1"/>
    <property type="match status" value="1"/>
</dbReference>
<dbReference type="InterPro" id="IPR018129">
    <property type="entry name" value="PEP_COase_Lys_AS"/>
</dbReference>
<evidence type="ECO:0000313" key="13">
    <source>
        <dbReference type="EMBL" id="NML46924.1"/>
    </source>
</evidence>
<dbReference type="PANTHER" id="PTHR30523:SF6">
    <property type="entry name" value="PHOSPHOENOLPYRUVATE CARBOXYLASE"/>
    <property type="match status" value="1"/>
</dbReference>
<evidence type="ECO:0000256" key="9">
    <source>
        <dbReference type="ARBA" id="ARBA00048995"/>
    </source>
</evidence>
<feature type="active site" evidence="10 11">
    <location>
        <position position="154"/>
    </location>
</feature>
<feature type="active site" evidence="10 12">
    <location>
        <position position="592"/>
    </location>
</feature>
<evidence type="ECO:0000256" key="2">
    <source>
        <dbReference type="ARBA" id="ARBA00003670"/>
    </source>
</evidence>
<name>A0A848H8U5_9BURK</name>
<comment type="subunit">
    <text evidence="10">Homotetramer.</text>
</comment>
<evidence type="ECO:0000313" key="14">
    <source>
        <dbReference type="Proteomes" id="UP000541185"/>
    </source>
</evidence>
<keyword evidence="8 10" id="KW-0120">Carbon dioxide fixation</keyword>
<dbReference type="AlphaFoldDB" id="A0A848H8U5"/>
<dbReference type="PRINTS" id="PR00150">
    <property type="entry name" value="PEPCARBXLASE"/>
</dbReference>
<dbReference type="EC" id="4.1.1.31" evidence="4 10"/>
<dbReference type="GO" id="GO:0006107">
    <property type="term" value="P:oxaloacetate metabolic process"/>
    <property type="evidence" value="ECO:0007669"/>
    <property type="project" value="UniProtKB-UniRule"/>
</dbReference>
<dbReference type="InterPro" id="IPR022805">
    <property type="entry name" value="PEP_COase_bac/pln-type"/>
</dbReference>
<reference evidence="13 14" key="1">
    <citation type="submission" date="2020-04" db="EMBL/GenBank/DDBJ databases">
        <title>Ramlibacter sp. G-1-2-2 isolated from soil.</title>
        <authorList>
            <person name="Dahal R.H."/>
        </authorList>
    </citation>
    <scope>NUCLEOTIDE SEQUENCE [LARGE SCALE GENOMIC DNA]</scope>
    <source>
        <strain evidence="13 14">G-1-2-2</strain>
    </source>
</reference>
<accession>A0A848H8U5</accession>
<evidence type="ECO:0000256" key="4">
    <source>
        <dbReference type="ARBA" id="ARBA00012305"/>
    </source>
</evidence>
<comment type="caution">
    <text evidence="13">The sequence shown here is derived from an EMBL/GenBank/DDBJ whole genome shotgun (WGS) entry which is preliminary data.</text>
</comment>
<dbReference type="Gene3D" id="1.20.1440.90">
    <property type="entry name" value="Phosphoenolpyruvate/pyruvate domain"/>
    <property type="match status" value="1"/>
</dbReference>
<evidence type="ECO:0000256" key="8">
    <source>
        <dbReference type="ARBA" id="ARBA00023300"/>
    </source>
</evidence>
<dbReference type="InterPro" id="IPR021135">
    <property type="entry name" value="PEP_COase"/>
</dbReference>
<evidence type="ECO:0000256" key="7">
    <source>
        <dbReference type="ARBA" id="ARBA00023239"/>
    </source>
</evidence>
<dbReference type="InterPro" id="IPR033129">
    <property type="entry name" value="PEPCASE_His_AS"/>
</dbReference>
<dbReference type="PANTHER" id="PTHR30523">
    <property type="entry name" value="PHOSPHOENOLPYRUVATE CARBOXYLASE"/>
    <property type="match status" value="1"/>
</dbReference>
<dbReference type="GO" id="GO:0006099">
    <property type="term" value="P:tricarboxylic acid cycle"/>
    <property type="evidence" value="ECO:0007669"/>
    <property type="project" value="InterPro"/>
</dbReference>
<dbReference type="GO" id="GO:0015977">
    <property type="term" value="P:carbon fixation"/>
    <property type="evidence" value="ECO:0007669"/>
    <property type="project" value="UniProtKB-UniRule"/>
</dbReference>
<dbReference type="RefSeq" id="WP_169421163.1">
    <property type="nucleotide sequence ID" value="NZ_JABBFX010000002.1"/>
</dbReference>
<dbReference type="GO" id="GO:0005829">
    <property type="term" value="C:cytosol"/>
    <property type="evidence" value="ECO:0007669"/>
    <property type="project" value="TreeGrafter"/>
</dbReference>
<dbReference type="HAMAP" id="MF_00595">
    <property type="entry name" value="PEPcase_type1"/>
    <property type="match status" value="1"/>
</dbReference>
<dbReference type="Pfam" id="PF00311">
    <property type="entry name" value="PEPcase"/>
    <property type="match status" value="1"/>
</dbReference>
<sequence>MPAATTQPPVRRAKDNERPLLEDIRLLGRILGGVIREQEGPEVFDLVERIRKLSVAFRRDADQEADRALKSLLKSLSGDEAMRVIRAFTYFSHLANLAEDRHHIRRRQVHERAGDTQEGSIEVALARLRWAGINARTVSQTLAHSYLSPVLTAHPTEVQRKSILDAERDIARLLTERDEIKARALPRDALAPRELANNEAQIRARVMQLWQTRLLRFTKLTVADEVETALSYYEATFLREIPKLYHQLEEELGQHHPVASFLRMGQWIGGDRDGNPNVSAQTLDYALRRQCEVALRHYLTELFWLGTELSQSATLVPVTPAMKALAESSPDTNEHRLDEPYRRAVNWMYSRLSATLKDFTGGDAARHVLPPQQPYPSAEEFLGDLRILRDSLLASHGAALVQQRLHPLIRAVEVFGFHLATVDLRQSSDQHEAVVAELLRVARIAPDYAKLPEPARRELLLRLLADARALKVLGAEYSELARKELAIFEMAQALRARLGPQAIRHYIISHTETVSDLLEVLLLQKEVGLMRGTIDDGAIADLIVVPLFETIEDLRNAAPIMREFYALPGIAKLLQRSGSEQDIMLGYSDSNKDGGIFTSNWELYRAEIALVELFEQLANSHNIQLRLFHGRGGTVGRGGGPSYQAILAQPPGTVRGQIRLTEQGEVIASKYANPEIGRRNLETLVAATLEATLLQPTKPAPKSFLQAAEALSQASMKAYRGLVYETPGFVDYFFSATPIREIAELNIGSRPASRKASQRIEDLRAIPWGFSWGQCRLTLPGWFGFGSAVESFVASGDRKEAVALLQKMYRHWPFFRTLLSNMDMVLAKSDLALASRYAELVPDARLRKRIFGAIEAEWQRTVDALILVTGERQRLAGNPALARSIKHRFPYIDPLHHLQVELVRRWRQGQADERERRGIHMAINGIAAGLRNTG</sequence>
<dbReference type="InterPro" id="IPR015813">
    <property type="entry name" value="Pyrv/PenolPyrv_kinase-like_dom"/>
</dbReference>
<evidence type="ECO:0000256" key="12">
    <source>
        <dbReference type="PROSITE-ProRule" id="PRU10112"/>
    </source>
</evidence>
<organism evidence="13 14">
    <name type="scientific">Ramlibacter agri</name>
    <dbReference type="NCBI Taxonomy" id="2728837"/>
    <lineage>
        <taxon>Bacteria</taxon>
        <taxon>Pseudomonadati</taxon>
        <taxon>Pseudomonadota</taxon>
        <taxon>Betaproteobacteria</taxon>
        <taxon>Burkholderiales</taxon>
        <taxon>Comamonadaceae</taxon>
        <taxon>Ramlibacter</taxon>
    </lineage>
</organism>
<evidence type="ECO:0000256" key="6">
    <source>
        <dbReference type="ARBA" id="ARBA00022842"/>
    </source>
</evidence>
<keyword evidence="14" id="KW-1185">Reference proteome</keyword>
<keyword evidence="7 10" id="KW-0456">Lyase</keyword>
<keyword evidence="6 10" id="KW-0460">Magnesium</keyword>
<dbReference type="Proteomes" id="UP000541185">
    <property type="component" value="Unassembled WGS sequence"/>
</dbReference>
<dbReference type="PROSITE" id="PS00393">
    <property type="entry name" value="PEPCASE_2"/>
    <property type="match status" value="1"/>
</dbReference>
<dbReference type="GO" id="GO:0000287">
    <property type="term" value="F:magnesium ion binding"/>
    <property type="evidence" value="ECO:0007669"/>
    <property type="project" value="UniProtKB-UniRule"/>
</dbReference>
<dbReference type="PROSITE" id="PS00781">
    <property type="entry name" value="PEPCASE_1"/>
    <property type="match status" value="1"/>
</dbReference>